<feature type="domain" description="Alcohol dehydrogenase iron-type/glycerol dehydrogenase GldA" evidence="4">
    <location>
        <begin position="6"/>
        <end position="172"/>
    </location>
</feature>
<dbReference type="InterPro" id="IPR056798">
    <property type="entry name" value="ADH_Fe_C"/>
</dbReference>
<dbReference type="Gene3D" id="1.20.1090.10">
    <property type="entry name" value="Dehydroquinate synthase-like - alpha domain"/>
    <property type="match status" value="1"/>
</dbReference>
<dbReference type="CDD" id="cd08194">
    <property type="entry name" value="Fe-ADH-like"/>
    <property type="match status" value="1"/>
</dbReference>
<dbReference type="Pfam" id="PF00465">
    <property type="entry name" value="Fe-ADH"/>
    <property type="match status" value="1"/>
</dbReference>
<evidence type="ECO:0000313" key="6">
    <source>
        <dbReference type="EMBL" id="EKC61236.1"/>
    </source>
</evidence>
<dbReference type="GO" id="GO:0004022">
    <property type="term" value="F:alcohol dehydrogenase (NAD+) activity"/>
    <property type="evidence" value="ECO:0007669"/>
    <property type="project" value="TreeGrafter"/>
</dbReference>
<proteinExistence type="inferred from homology"/>
<dbReference type="PANTHER" id="PTHR11496">
    <property type="entry name" value="ALCOHOL DEHYDROGENASE"/>
    <property type="match status" value="1"/>
</dbReference>
<dbReference type="Pfam" id="PF25137">
    <property type="entry name" value="ADH_Fe_C"/>
    <property type="match status" value="1"/>
</dbReference>
<sequence>MVFRSPPTIIYGKGTVTSVGEQAARFGKKAVLVCGKGSLRKSGVLDIIVSSLEKAGVSCAVYDRVGSDPTTSDVDEGAAFAKENGCDVIVAAGGGSPLDAAKGIGMLLTNGGKVTDYEKTAPEKESLPIIAIPTTAGTGSEATRYSVITDTDRNIKMLLSTDGIIPKAAILDFAITKSLPSFMTAATGMDALTHAIESYINVNASPMTKMYSLEAIRLISKSLIPAVLYGRNEQAREDMLLAALYAGIAICSAPTALVHSMSRPLGAWFHIPHGLANAMLLSTVMEYNRPSCPEKFRDIAI</sequence>
<evidence type="ECO:0000256" key="2">
    <source>
        <dbReference type="ARBA" id="ARBA00023002"/>
    </source>
</evidence>
<dbReference type="AlphaFoldDB" id="K1TPM3"/>
<dbReference type="FunFam" id="3.40.50.1970:FF:000003">
    <property type="entry name" value="Alcohol dehydrogenase, iron-containing"/>
    <property type="match status" value="1"/>
</dbReference>
<evidence type="ECO:0000256" key="1">
    <source>
        <dbReference type="ARBA" id="ARBA00007358"/>
    </source>
</evidence>
<evidence type="ECO:0000256" key="3">
    <source>
        <dbReference type="ARBA" id="ARBA00023027"/>
    </source>
</evidence>
<dbReference type="PROSITE" id="PS00913">
    <property type="entry name" value="ADH_IRON_1"/>
    <property type="match status" value="1"/>
</dbReference>
<feature type="non-terminal residue" evidence="6">
    <location>
        <position position="301"/>
    </location>
</feature>
<dbReference type="GO" id="GO:0046872">
    <property type="term" value="F:metal ion binding"/>
    <property type="evidence" value="ECO:0007669"/>
    <property type="project" value="InterPro"/>
</dbReference>
<keyword evidence="3" id="KW-0520">NAD</keyword>
<dbReference type="InterPro" id="IPR039697">
    <property type="entry name" value="Alcohol_dehydrogenase_Fe"/>
</dbReference>
<dbReference type="InterPro" id="IPR001670">
    <property type="entry name" value="ADH_Fe/GldA"/>
</dbReference>
<comment type="similarity">
    <text evidence="1">Belongs to the iron-containing alcohol dehydrogenase family.</text>
</comment>
<dbReference type="InterPro" id="IPR018211">
    <property type="entry name" value="ADH_Fe_CS"/>
</dbReference>
<evidence type="ECO:0000259" key="4">
    <source>
        <dbReference type="Pfam" id="PF00465"/>
    </source>
</evidence>
<organism evidence="6">
    <name type="scientific">human gut metagenome</name>
    <dbReference type="NCBI Taxonomy" id="408170"/>
    <lineage>
        <taxon>unclassified sequences</taxon>
        <taxon>metagenomes</taxon>
        <taxon>organismal metagenomes</taxon>
    </lineage>
</organism>
<name>K1TPM3_9ZZZZ</name>
<keyword evidence="2" id="KW-0560">Oxidoreductase</keyword>
<dbReference type="EMBL" id="AJWY01008428">
    <property type="protein sequence ID" value="EKC61236.1"/>
    <property type="molecule type" value="Genomic_DNA"/>
</dbReference>
<protein>
    <submittedName>
        <fullName evidence="6">Iron-containing alcohol dehydrogenase</fullName>
    </submittedName>
</protein>
<comment type="caution">
    <text evidence="6">The sequence shown here is derived from an EMBL/GenBank/DDBJ whole genome shotgun (WGS) entry which is preliminary data.</text>
</comment>
<gene>
    <name evidence="6" type="ORF">LEA_12453</name>
</gene>
<dbReference type="PANTHER" id="PTHR11496:SF102">
    <property type="entry name" value="ALCOHOL DEHYDROGENASE 4"/>
    <property type="match status" value="1"/>
</dbReference>
<dbReference type="SUPFAM" id="SSF56796">
    <property type="entry name" value="Dehydroquinate synthase-like"/>
    <property type="match status" value="1"/>
</dbReference>
<dbReference type="Gene3D" id="3.40.50.1970">
    <property type="match status" value="1"/>
</dbReference>
<reference evidence="6" key="1">
    <citation type="journal article" date="2013" name="Environ. Microbiol.">
        <title>Microbiota from the distal guts of lean and obese adolescents exhibit partial functional redundancy besides clear differences in community structure.</title>
        <authorList>
            <person name="Ferrer M."/>
            <person name="Ruiz A."/>
            <person name="Lanza F."/>
            <person name="Haange S.B."/>
            <person name="Oberbach A."/>
            <person name="Till H."/>
            <person name="Bargiela R."/>
            <person name="Campoy C."/>
            <person name="Segura M.T."/>
            <person name="Richter M."/>
            <person name="von Bergen M."/>
            <person name="Seifert J."/>
            <person name="Suarez A."/>
        </authorList>
    </citation>
    <scope>NUCLEOTIDE SEQUENCE</scope>
</reference>
<evidence type="ECO:0000259" key="5">
    <source>
        <dbReference type="Pfam" id="PF25137"/>
    </source>
</evidence>
<accession>K1TPM3</accession>
<feature type="domain" description="Fe-containing alcohol dehydrogenase-like C-terminal" evidence="5">
    <location>
        <begin position="184"/>
        <end position="300"/>
    </location>
</feature>